<keyword evidence="2" id="KW-0732">Signal</keyword>
<feature type="signal peptide" evidence="2">
    <location>
        <begin position="1"/>
        <end position="33"/>
    </location>
</feature>
<name>A0A7T2S5R1_DELAC</name>
<evidence type="ECO:0000313" key="3">
    <source>
        <dbReference type="EMBL" id="QPS09420.1"/>
    </source>
</evidence>
<dbReference type="CDD" id="cd07012">
    <property type="entry name" value="PBP2_Bug_TTT"/>
    <property type="match status" value="1"/>
</dbReference>
<organism evidence="3 4">
    <name type="scientific">Delftia acidovorans</name>
    <name type="common">Pseudomonas acidovorans</name>
    <name type="synonym">Comamonas acidovorans</name>
    <dbReference type="NCBI Taxonomy" id="80866"/>
    <lineage>
        <taxon>Bacteria</taxon>
        <taxon>Pseudomonadati</taxon>
        <taxon>Pseudomonadota</taxon>
        <taxon>Betaproteobacteria</taxon>
        <taxon>Burkholderiales</taxon>
        <taxon>Comamonadaceae</taxon>
        <taxon>Delftia</taxon>
    </lineage>
</organism>
<dbReference type="InterPro" id="IPR006311">
    <property type="entry name" value="TAT_signal"/>
</dbReference>
<evidence type="ECO:0000256" key="2">
    <source>
        <dbReference type="SAM" id="SignalP"/>
    </source>
</evidence>
<dbReference type="Pfam" id="PF03401">
    <property type="entry name" value="TctC"/>
    <property type="match status" value="1"/>
</dbReference>
<gene>
    <name evidence="3" type="ORF">I6G66_05170</name>
</gene>
<dbReference type="RefSeq" id="WP_197956345.1">
    <property type="nucleotide sequence ID" value="NZ_CP065668.1"/>
</dbReference>
<dbReference type="InterPro" id="IPR042100">
    <property type="entry name" value="Bug_dom1"/>
</dbReference>
<proteinExistence type="inferred from homology"/>
<protein>
    <submittedName>
        <fullName evidence="3">Tripartite tricarboxylate transporter substrate binding protein</fullName>
    </submittedName>
</protein>
<dbReference type="Proteomes" id="UP000594778">
    <property type="component" value="Chromosome"/>
</dbReference>
<evidence type="ECO:0000256" key="1">
    <source>
        <dbReference type="ARBA" id="ARBA00006987"/>
    </source>
</evidence>
<dbReference type="PROSITE" id="PS51318">
    <property type="entry name" value="TAT"/>
    <property type="match status" value="1"/>
</dbReference>
<reference evidence="3 4" key="1">
    <citation type="submission" date="2020-12" db="EMBL/GenBank/DDBJ databases">
        <title>FDA dAtabase for Regulatory Grade micrObial Sequences (FDA-ARGOS): Supporting development and validation of Infectious Disease Dx tests.</title>
        <authorList>
            <person name="Sproer C."/>
            <person name="Gronow S."/>
            <person name="Severitt S."/>
            <person name="Schroder I."/>
            <person name="Tallon L."/>
            <person name="Sadzewicz L."/>
            <person name="Zhao X."/>
            <person name="Boylan J."/>
            <person name="Ott S."/>
            <person name="Bowen H."/>
            <person name="Vavikolanu K."/>
            <person name="Mehta A."/>
            <person name="Aluvathingal J."/>
            <person name="Nadendla S."/>
            <person name="Lowell S."/>
            <person name="Myers T."/>
            <person name="Yan Y."/>
            <person name="Sichtig H."/>
        </authorList>
    </citation>
    <scope>NUCLEOTIDE SEQUENCE [LARGE SCALE GENOMIC DNA]</scope>
    <source>
        <strain evidence="3 4">FDAARGOS_909</strain>
    </source>
</reference>
<dbReference type="PIRSF" id="PIRSF017082">
    <property type="entry name" value="YflP"/>
    <property type="match status" value="1"/>
</dbReference>
<dbReference type="SUPFAM" id="SSF53850">
    <property type="entry name" value="Periplasmic binding protein-like II"/>
    <property type="match status" value="1"/>
</dbReference>
<dbReference type="InterPro" id="IPR005064">
    <property type="entry name" value="BUG"/>
</dbReference>
<dbReference type="Gene3D" id="3.40.190.150">
    <property type="entry name" value="Bordetella uptake gene, domain 1"/>
    <property type="match status" value="1"/>
</dbReference>
<dbReference type="AlphaFoldDB" id="A0A7T2S5R1"/>
<dbReference type="PANTHER" id="PTHR42928:SF5">
    <property type="entry name" value="BLR1237 PROTEIN"/>
    <property type="match status" value="1"/>
</dbReference>
<evidence type="ECO:0000313" key="4">
    <source>
        <dbReference type="Proteomes" id="UP000594778"/>
    </source>
</evidence>
<sequence length="339" mass="35707">MQDNPSQRPDRRRFLRAAGAASLAAGLPWAATAATATAHDSAWPTRPIKWMVPYLAGTSPDTAARIVAEALSAQLGQPVVIDNRAGAGGNIGARQVAKAPADGYTLLYSGSPMAAAMRMYKSPGYDVFKDFRHVLGMSRSDILVVVHADSGMRTLDDLAARAKARPGALDYASGGVGTPSHLGVEMLASSMGLQVNHVPYKGASELVNAVLGQQVAFGAPLFSVAYPQVLAGKLVPLAIAGPQRNAKLPQVQTLAELGVPNVNLTSWGGVSVPAATPEPIVQRLRTALEEVLRQPRVIALLEQEGGKVAITSADAYAKGFEREIQFTQSMMQRVGIQPI</sequence>
<dbReference type="PANTHER" id="PTHR42928">
    <property type="entry name" value="TRICARBOXYLATE-BINDING PROTEIN"/>
    <property type="match status" value="1"/>
</dbReference>
<dbReference type="EMBL" id="CP065668">
    <property type="protein sequence ID" value="QPS09420.1"/>
    <property type="molecule type" value="Genomic_DNA"/>
</dbReference>
<feature type="chain" id="PRO_5032872120" evidence="2">
    <location>
        <begin position="34"/>
        <end position="339"/>
    </location>
</feature>
<accession>A0A7T2S5R1</accession>
<dbReference type="Gene3D" id="3.40.190.10">
    <property type="entry name" value="Periplasmic binding protein-like II"/>
    <property type="match status" value="1"/>
</dbReference>
<comment type="similarity">
    <text evidence="1">Belongs to the UPF0065 (bug) family.</text>
</comment>